<comment type="caution">
    <text evidence="3">The sequence shown here is derived from an EMBL/GenBank/DDBJ whole genome shotgun (WGS) entry which is preliminary data.</text>
</comment>
<feature type="domain" description="DUF1989" evidence="2">
    <location>
        <begin position="51"/>
        <end position="225"/>
    </location>
</feature>
<dbReference type="EMBL" id="QGMF01000432">
    <property type="protein sequence ID" value="TVY15932.1"/>
    <property type="molecule type" value="Genomic_DNA"/>
</dbReference>
<evidence type="ECO:0000259" key="2">
    <source>
        <dbReference type="Pfam" id="PF09347"/>
    </source>
</evidence>
<dbReference type="Pfam" id="PF09347">
    <property type="entry name" value="DUF1989"/>
    <property type="match status" value="1"/>
</dbReference>
<proteinExistence type="predicted"/>
<evidence type="ECO:0000313" key="3">
    <source>
        <dbReference type="EMBL" id="TVY15932.1"/>
    </source>
</evidence>
<dbReference type="Proteomes" id="UP000469559">
    <property type="component" value="Unassembled WGS sequence"/>
</dbReference>
<dbReference type="PANTHER" id="PTHR31527:SF0">
    <property type="entry name" value="RE64534P"/>
    <property type="match status" value="1"/>
</dbReference>
<reference evidence="3 4" key="1">
    <citation type="submission" date="2018-05" db="EMBL/GenBank/DDBJ databases">
        <title>Whole genome sequencing for identification of molecular markers to develop diagnostic detection tools for the regulated plant pathogen Lachnellula willkommii.</title>
        <authorList>
            <person name="Giroux E."/>
            <person name="Bilodeau G."/>
        </authorList>
    </citation>
    <scope>NUCLEOTIDE SEQUENCE [LARGE SCALE GENOMIC DNA]</scope>
    <source>
        <strain evidence="3 4">CBS 203.66</strain>
    </source>
</reference>
<accession>A0A8T9BCG2</accession>
<protein>
    <recommendedName>
        <fullName evidence="2">DUF1989 domain-containing protein</fullName>
    </recommendedName>
</protein>
<dbReference type="PANTHER" id="PTHR31527">
    <property type="entry name" value="RE64534P"/>
    <property type="match status" value="1"/>
</dbReference>
<sequence length="297" mass="32943">MTTATAPRNPTPAYDENPANSAALYGDKALYRKISALAEDEEQRELVEGFEIPIRSARAWVVKKGQLCTLSTPHGPQVGDLNLFSLANPRERFWASRTKQLHASHVSVGDRLWSCLPYMRPLATIVGDSLKDYGVDGVGGRVHDLLGTRCDPYVNKLLSGNDFDFHCHSNLTRAVMPFGLTEADVHDVINVFQVTGLNRDGKYFMETCPAKPGDYFTFFAETDLLCAMSACPGGDLSVYGWGEDSAKRMLDTCRPLGVAVFEMKERDEVLKGWKESERPGYNGVHGVKMPVFVEQTK</sequence>
<feature type="region of interest" description="Disordered" evidence="1">
    <location>
        <begin position="1"/>
        <end position="20"/>
    </location>
</feature>
<gene>
    <name evidence="3" type="ORF">LARI1_G004585</name>
</gene>
<evidence type="ECO:0000256" key="1">
    <source>
        <dbReference type="SAM" id="MobiDB-lite"/>
    </source>
</evidence>
<keyword evidence="4" id="KW-1185">Reference proteome</keyword>
<dbReference type="AlphaFoldDB" id="A0A8T9BCG2"/>
<name>A0A8T9BCG2_9HELO</name>
<dbReference type="InterPro" id="IPR018959">
    <property type="entry name" value="DUF1989"/>
</dbReference>
<dbReference type="OrthoDB" id="504708at2759"/>
<feature type="compositionally biased region" description="Low complexity" evidence="1">
    <location>
        <begin position="1"/>
        <end position="13"/>
    </location>
</feature>
<organism evidence="3 4">
    <name type="scientific">Lachnellula arida</name>
    <dbReference type="NCBI Taxonomy" id="1316785"/>
    <lineage>
        <taxon>Eukaryota</taxon>
        <taxon>Fungi</taxon>
        <taxon>Dikarya</taxon>
        <taxon>Ascomycota</taxon>
        <taxon>Pezizomycotina</taxon>
        <taxon>Leotiomycetes</taxon>
        <taxon>Helotiales</taxon>
        <taxon>Lachnaceae</taxon>
        <taxon>Lachnellula</taxon>
    </lineage>
</organism>
<evidence type="ECO:0000313" key="4">
    <source>
        <dbReference type="Proteomes" id="UP000469559"/>
    </source>
</evidence>